<dbReference type="AlphaFoldDB" id="A0A1Y1MVI1"/>
<dbReference type="EMBL" id="GEZM01019778">
    <property type="protein sequence ID" value="JAV89559.1"/>
    <property type="molecule type" value="Transcribed_RNA"/>
</dbReference>
<reference evidence="1" key="1">
    <citation type="journal article" date="2016" name="Sci. Rep.">
        <title>Molecular characterization of firefly nuptial gifts: a multi-omics approach sheds light on postcopulatory sexual selection.</title>
        <authorList>
            <person name="Al-Wathiqui N."/>
            <person name="Fallon T.R."/>
            <person name="South A."/>
            <person name="Weng J.K."/>
            <person name="Lewis S.M."/>
        </authorList>
    </citation>
    <scope>NUCLEOTIDE SEQUENCE</scope>
</reference>
<proteinExistence type="predicted"/>
<accession>A0A1Y1MVI1</accession>
<name>A0A1Y1MVI1_PHOPY</name>
<sequence>MNRLLILLPPKSLPTTYAPANIKTFIDAIQSQTSQYHAILKIQVFKKHICQYIHTYNATEVIGNHYSFKWIVFLSAITFYGLYQSVDSLIGKRCFLSNKRVSPTYC</sequence>
<evidence type="ECO:0000313" key="1">
    <source>
        <dbReference type="EMBL" id="JAV89559.1"/>
    </source>
</evidence>
<organism evidence="1">
    <name type="scientific">Photinus pyralis</name>
    <name type="common">Common eastern firefly</name>
    <name type="synonym">Lampyris pyralis</name>
    <dbReference type="NCBI Taxonomy" id="7054"/>
    <lineage>
        <taxon>Eukaryota</taxon>
        <taxon>Metazoa</taxon>
        <taxon>Ecdysozoa</taxon>
        <taxon>Arthropoda</taxon>
        <taxon>Hexapoda</taxon>
        <taxon>Insecta</taxon>
        <taxon>Pterygota</taxon>
        <taxon>Neoptera</taxon>
        <taxon>Endopterygota</taxon>
        <taxon>Coleoptera</taxon>
        <taxon>Polyphaga</taxon>
        <taxon>Elateriformia</taxon>
        <taxon>Elateroidea</taxon>
        <taxon>Lampyridae</taxon>
        <taxon>Lampyrinae</taxon>
        <taxon>Photinus</taxon>
    </lineage>
</organism>
<protein>
    <submittedName>
        <fullName evidence="1">Uncharacterized protein</fullName>
    </submittedName>
</protein>